<dbReference type="InterPro" id="IPR046216">
    <property type="entry name" value="DUF6249"/>
</dbReference>
<evidence type="ECO:0000256" key="1">
    <source>
        <dbReference type="SAM" id="Phobius"/>
    </source>
</evidence>
<dbReference type="RefSeq" id="WP_262434567.1">
    <property type="nucleotide sequence ID" value="NZ_JACRTF010000001.1"/>
</dbReference>
<proteinExistence type="predicted"/>
<evidence type="ECO:0000313" key="4">
    <source>
        <dbReference type="EMBL" id="MBC8593427.1"/>
    </source>
</evidence>
<keyword evidence="1" id="KW-0812">Transmembrane</keyword>
<keyword evidence="1" id="KW-1133">Transmembrane helix</keyword>
<feature type="domain" description="DUF6249" evidence="3">
    <location>
        <begin position="110"/>
        <end position="211"/>
    </location>
</feature>
<protein>
    <recommendedName>
        <fullName evidence="3">DUF6249 domain-containing protein</fullName>
    </recommendedName>
</protein>
<dbReference type="Pfam" id="PF19762">
    <property type="entry name" value="DUF6249"/>
    <property type="match status" value="1"/>
</dbReference>
<feature type="signal peptide" evidence="2">
    <location>
        <begin position="1"/>
        <end position="18"/>
    </location>
</feature>
<name>A0A926IK17_9BACT</name>
<gene>
    <name evidence="4" type="ORF">H8744_09250</name>
</gene>
<dbReference type="Proteomes" id="UP000651085">
    <property type="component" value="Unassembled WGS sequence"/>
</dbReference>
<feature type="chain" id="PRO_5038885338" description="DUF6249 domain-containing protein" evidence="2">
    <location>
        <begin position="19"/>
        <end position="219"/>
    </location>
</feature>
<dbReference type="AlphaFoldDB" id="A0A926IK17"/>
<reference evidence="4" key="1">
    <citation type="submission" date="2020-08" db="EMBL/GenBank/DDBJ databases">
        <title>Genome public.</title>
        <authorList>
            <person name="Liu C."/>
            <person name="Sun Q."/>
        </authorList>
    </citation>
    <scope>NUCLEOTIDE SEQUENCE</scope>
    <source>
        <strain evidence="4">N12</strain>
    </source>
</reference>
<evidence type="ECO:0000256" key="2">
    <source>
        <dbReference type="SAM" id="SignalP"/>
    </source>
</evidence>
<evidence type="ECO:0000313" key="5">
    <source>
        <dbReference type="Proteomes" id="UP000651085"/>
    </source>
</evidence>
<sequence>MKQILITLTLMLAVCSLAAQKKTVLYADSNSPKGIKTVVAKTTPSKDSTYTPDYTDTPDTGVTVESDMEDASDTVDMDAYDDVHNINLIRADLLKDIGSAAGAGIALSLFILLLIFGFPIFVIFIAFYYRYKSRRDRYRLVEKAIASGQPIPDSILKESLNADTTSKGIKNICLGIGLFIFLWAFTNSFAMGCIGLLIMFTGIGQYLVGRKQKPTDEEK</sequence>
<organism evidence="4 5">
    <name type="scientific">Jilunia laotingensis</name>
    <dbReference type="NCBI Taxonomy" id="2763675"/>
    <lineage>
        <taxon>Bacteria</taxon>
        <taxon>Pseudomonadati</taxon>
        <taxon>Bacteroidota</taxon>
        <taxon>Bacteroidia</taxon>
        <taxon>Bacteroidales</taxon>
        <taxon>Bacteroidaceae</taxon>
        <taxon>Jilunia</taxon>
    </lineage>
</organism>
<feature type="transmembrane region" description="Helical" evidence="1">
    <location>
        <begin position="189"/>
        <end position="209"/>
    </location>
</feature>
<keyword evidence="1" id="KW-0472">Membrane</keyword>
<dbReference type="EMBL" id="JACRTF010000001">
    <property type="protein sequence ID" value="MBC8593427.1"/>
    <property type="molecule type" value="Genomic_DNA"/>
</dbReference>
<comment type="caution">
    <text evidence="4">The sequence shown here is derived from an EMBL/GenBank/DDBJ whole genome shotgun (WGS) entry which is preliminary data.</text>
</comment>
<keyword evidence="2" id="KW-0732">Signal</keyword>
<evidence type="ECO:0000259" key="3">
    <source>
        <dbReference type="Pfam" id="PF19762"/>
    </source>
</evidence>
<feature type="transmembrane region" description="Helical" evidence="1">
    <location>
        <begin position="103"/>
        <end position="129"/>
    </location>
</feature>
<accession>A0A926IK17</accession>
<keyword evidence="5" id="KW-1185">Reference proteome</keyword>